<gene>
    <name evidence="2" type="ORF">ABIE08_001744</name>
</gene>
<dbReference type="EMBL" id="JBEPSM010000001">
    <property type="protein sequence ID" value="MET4633831.1"/>
    <property type="molecule type" value="Genomic_DNA"/>
</dbReference>
<evidence type="ECO:0000256" key="1">
    <source>
        <dbReference type="SAM" id="Phobius"/>
    </source>
</evidence>
<dbReference type="Proteomes" id="UP001549321">
    <property type="component" value="Unassembled WGS sequence"/>
</dbReference>
<sequence length="104" mass="11968">MLQSVFIQAAVCRSPVSKNLKYLAVFIGIEIFLLIAFIFRDAIWSANRIPAIMSRNERLIRLIVGDWAFERYIEISILLSMAVFLLAIVGTIRKIRKAQLQQSR</sequence>
<proteinExistence type="predicted"/>
<name>A0ABV2QXU4_9HYPH</name>
<feature type="transmembrane region" description="Helical" evidence="1">
    <location>
        <begin position="72"/>
        <end position="92"/>
    </location>
</feature>
<reference evidence="2 3" key="1">
    <citation type="submission" date="2024-06" db="EMBL/GenBank/DDBJ databases">
        <title>Sorghum-associated microbial communities from plants grown in Nebraska, USA.</title>
        <authorList>
            <person name="Schachtman D."/>
        </authorList>
    </citation>
    <scope>NUCLEOTIDE SEQUENCE [LARGE SCALE GENOMIC DNA]</scope>
    <source>
        <strain evidence="2 3">3207</strain>
    </source>
</reference>
<feature type="transmembrane region" description="Helical" evidence="1">
    <location>
        <begin position="20"/>
        <end position="39"/>
    </location>
</feature>
<comment type="caution">
    <text evidence="2">The sequence shown here is derived from an EMBL/GenBank/DDBJ whole genome shotgun (WGS) entry which is preliminary data.</text>
</comment>
<evidence type="ECO:0000313" key="2">
    <source>
        <dbReference type="EMBL" id="MET4633831.1"/>
    </source>
</evidence>
<keyword evidence="1" id="KW-0812">Transmembrane</keyword>
<evidence type="ECO:0000313" key="3">
    <source>
        <dbReference type="Proteomes" id="UP001549321"/>
    </source>
</evidence>
<accession>A0ABV2QXU4</accession>
<protein>
    <submittedName>
        <fullName evidence="2">Uncharacterized protein</fullName>
    </submittedName>
</protein>
<keyword evidence="1" id="KW-1133">Transmembrane helix</keyword>
<dbReference type="RefSeq" id="WP_354550344.1">
    <property type="nucleotide sequence ID" value="NZ_JBEPSM010000001.1"/>
</dbReference>
<keyword evidence="1" id="KW-0472">Membrane</keyword>
<organism evidence="2 3">
    <name type="scientific">Kaistia defluvii</name>
    <dbReference type="NCBI Taxonomy" id="410841"/>
    <lineage>
        <taxon>Bacteria</taxon>
        <taxon>Pseudomonadati</taxon>
        <taxon>Pseudomonadota</taxon>
        <taxon>Alphaproteobacteria</taxon>
        <taxon>Hyphomicrobiales</taxon>
        <taxon>Kaistiaceae</taxon>
        <taxon>Kaistia</taxon>
    </lineage>
</organism>
<keyword evidence="3" id="KW-1185">Reference proteome</keyword>